<dbReference type="AlphaFoldDB" id="A0A1V9X9A2"/>
<dbReference type="OrthoDB" id="2962993at2759"/>
<protein>
    <submittedName>
        <fullName evidence="3">Acyl-CoA synthetase family member 3</fullName>
    </submittedName>
</protein>
<dbReference type="Pfam" id="PF13193">
    <property type="entry name" value="AMP-binding_C"/>
    <property type="match status" value="1"/>
</dbReference>
<dbReference type="InterPro" id="IPR045851">
    <property type="entry name" value="AMP-bd_C_sf"/>
</dbReference>
<feature type="domain" description="AMP-binding enzyme C-terminal" evidence="2">
    <location>
        <begin position="94"/>
        <end position="169"/>
    </location>
</feature>
<evidence type="ECO:0000259" key="2">
    <source>
        <dbReference type="Pfam" id="PF13193"/>
    </source>
</evidence>
<evidence type="ECO:0000313" key="3">
    <source>
        <dbReference type="EMBL" id="OQR69983.1"/>
    </source>
</evidence>
<dbReference type="EMBL" id="MNPL01019141">
    <property type="protein sequence ID" value="OQR69983.1"/>
    <property type="molecule type" value="Genomic_DNA"/>
</dbReference>
<dbReference type="Gene3D" id="3.30.300.30">
    <property type="match status" value="1"/>
</dbReference>
<sequence>MNMYSSVTIRNSCSTIKDSGGDLLLRGPFVFNRYWNKNDETAKTFTECGWFITGDTAQCFPVEGCEQKAVYKILGRTSVDIIKSGGYKISALDIEKHLLSHPSIEECAVVGAPDEEWGERVAAIVVLKSNVKELGLDSLRAWCKKRMAVYSSPTILKIVPNLDRNYLGKVNKKELVKKMFLNPS</sequence>
<evidence type="ECO:0000256" key="1">
    <source>
        <dbReference type="ARBA" id="ARBA00006432"/>
    </source>
</evidence>
<dbReference type="GO" id="GO:0006631">
    <property type="term" value="P:fatty acid metabolic process"/>
    <property type="evidence" value="ECO:0007669"/>
    <property type="project" value="TreeGrafter"/>
</dbReference>
<dbReference type="PANTHER" id="PTHR43201:SF8">
    <property type="entry name" value="ACYL-COA SYNTHETASE FAMILY MEMBER 3"/>
    <property type="match status" value="1"/>
</dbReference>
<name>A0A1V9X9A2_9ACAR</name>
<dbReference type="InterPro" id="IPR025110">
    <property type="entry name" value="AMP-bd_C"/>
</dbReference>
<organism evidence="3 4">
    <name type="scientific">Tropilaelaps mercedesae</name>
    <dbReference type="NCBI Taxonomy" id="418985"/>
    <lineage>
        <taxon>Eukaryota</taxon>
        <taxon>Metazoa</taxon>
        <taxon>Ecdysozoa</taxon>
        <taxon>Arthropoda</taxon>
        <taxon>Chelicerata</taxon>
        <taxon>Arachnida</taxon>
        <taxon>Acari</taxon>
        <taxon>Parasitiformes</taxon>
        <taxon>Mesostigmata</taxon>
        <taxon>Gamasina</taxon>
        <taxon>Dermanyssoidea</taxon>
        <taxon>Laelapidae</taxon>
        <taxon>Tropilaelaps</taxon>
    </lineage>
</organism>
<dbReference type="Proteomes" id="UP000192247">
    <property type="component" value="Unassembled WGS sequence"/>
</dbReference>
<dbReference type="SUPFAM" id="SSF56801">
    <property type="entry name" value="Acetyl-CoA synthetase-like"/>
    <property type="match status" value="1"/>
</dbReference>
<dbReference type="InParanoid" id="A0A1V9X9A2"/>
<reference evidence="3 4" key="1">
    <citation type="journal article" date="2017" name="Gigascience">
        <title>Draft genome of the honey bee ectoparasitic mite, Tropilaelaps mercedesae, is shaped by the parasitic life history.</title>
        <authorList>
            <person name="Dong X."/>
            <person name="Armstrong S.D."/>
            <person name="Xia D."/>
            <person name="Makepeace B.L."/>
            <person name="Darby A.C."/>
            <person name="Kadowaki T."/>
        </authorList>
    </citation>
    <scope>NUCLEOTIDE SEQUENCE [LARGE SCALE GENOMIC DNA]</scope>
    <source>
        <strain evidence="3">Wuxi-XJTLU</strain>
    </source>
</reference>
<accession>A0A1V9X9A2</accession>
<dbReference type="GO" id="GO:0031956">
    <property type="term" value="F:medium-chain fatty acid-CoA ligase activity"/>
    <property type="evidence" value="ECO:0007669"/>
    <property type="project" value="TreeGrafter"/>
</dbReference>
<comment type="caution">
    <text evidence="3">The sequence shown here is derived from an EMBL/GenBank/DDBJ whole genome shotgun (WGS) entry which is preliminary data.</text>
</comment>
<proteinExistence type="inferred from homology"/>
<evidence type="ECO:0000313" key="4">
    <source>
        <dbReference type="Proteomes" id="UP000192247"/>
    </source>
</evidence>
<keyword evidence="4" id="KW-1185">Reference proteome</keyword>
<dbReference type="PANTHER" id="PTHR43201">
    <property type="entry name" value="ACYL-COA SYNTHETASE"/>
    <property type="match status" value="1"/>
</dbReference>
<gene>
    <name evidence="3" type="ORF">BIW11_11927</name>
</gene>
<dbReference type="Gene3D" id="2.30.38.10">
    <property type="entry name" value="Luciferase, Domain 3"/>
    <property type="match status" value="1"/>
</dbReference>
<comment type="similarity">
    <text evidence="1">Belongs to the ATP-dependent AMP-binding enzyme family.</text>
</comment>
<dbReference type="STRING" id="418985.A0A1V9X9A2"/>